<evidence type="ECO:0000256" key="5">
    <source>
        <dbReference type="ARBA" id="ARBA00023268"/>
    </source>
</evidence>
<dbReference type="SMART" id="SM00827">
    <property type="entry name" value="PKS_AT"/>
    <property type="match status" value="1"/>
</dbReference>
<dbReference type="InterPro" id="IPR018201">
    <property type="entry name" value="Ketoacyl_synth_AS"/>
</dbReference>
<evidence type="ECO:0000256" key="6">
    <source>
        <dbReference type="ARBA" id="ARBA00023315"/>
    </source>
</evidence>
<dbReference type="PROSITE" id="PS00606">
    <property type="entry name" value="KS3_1"/>
    <property type="match status" value="1"/>
</dbReference>
<evidence type="ECO:0000256" key="4">
    <source>
        <dbReference type="ARBA" id="ARBA00023194"/>
    </source>
</evidence>
<proteinExistence type="predicted"/>
<dbReference type="PROSITE" id="PS50075">
    <property type="entry name" value="CARRIER"/>
    <property type="match status" value="1"/>
</dbReference>
<keyword evidence="11" id="KW-1185">Reference proteome</keyword>
<dbReference type="Gene3D" id="3.40.47.10">
    <property type="match status" value="1"/>
</dbReference>
<dbReference type="Pfam" id="PF16197">
    <property type="entry name" value="KAsynt_C_assoc"/>
    <property type="match status" value="1"/>
</dbReference>
<feature type="compositionally biased region" description="Low complexity" evidence="7">
    <location>
        <begin position="909"/>
        <end position="925"/>
    </location>
</feature>
<dbReference type="InterPro" id="IPR050091">
    <property type="entry name" value="PKS_NRPS_Biosynth_Enz"/>
</dbReference>
<keyword evidence="1" id="KW-0596">Phosphopantetheine</keyword>
<keyword evidence="3" id="KW-0808">Transferase</keyword>
<keyword evidence="2" id="KW-0597">Phosphoprotein</keyword>
<dbReference type="InterPro" id="IPR016039">
    <property type="entry name" value="Thiolase-like"/>
</dbReference>
<dbReference type="Gene3D" id="3.40.366.10">
    <property type="entry name" value="Malonyl-Coenzyme A Acyl Carrier Protein, domain 2"/>
    <property type="match status" value="1"/>
</dbReference>
<evidence type="ECO:0000313" key="10">
    <source>
        <dbReference type="EMBL" id="GAA0460255.1"/>
    </source>
</evidence>
<dbReference type="PROSITE" id="PS52004">
    <property type="entry name" value="KS3_2"/>
    <property type="match status" value="1"/>
</dbReference>
<keyword evidence="6" id="KW-0012">Acyltransferase</keyword>
<evidence type="ECO:0008006" key="12">
    <source>
        <dbReference type="Google" id="ProtNLM"/>
    </source>
</evidence>
<evidence type="ECO:0000256" key="1">
    <source>
        <dbReference type="ARBA" id="ARBA00022450"/>
    </source>
</evidence>
<evidence type="ECO:0000256" key="2">
    <source>
        <dbReference type="ARBA" id="ARBA00022553"/>
    </source>
</evidence>
<dbReference type="Gene3D" id="3.30.70.3290">
    <property type="match status" value="1"/>
</dbReference>
<dbReference type="InterPro" id="IPR036736">
    <property type="entry name" value="ACP-like_sf"/>
</dbReference>
<dbReference type="PANTHER" id="PTHR43775:SF51">
    <property type="entry name" value="INACTIVE PHENOLPHTHIOCEROL SYNTHESIS POLYKETIDE SYNTHASE TYPE I PKS1-RELATED"/>
    <property type="match status" value="1"/>
</dbReference>
<evidence type="ECO:0000259" key="8">
    <source>
        <dbReference type="PROSITE" id="PS50075"/>
    </source>
</evidence>
<evidence type="ECO:0000256" key="3">
    <source>
        <dbReference type="ARBA" id="ARBA00022679"/>
    </source>
</evidence>
<keyword evidence="4" id="KW-0045">Antibiotic biosynthesis</keyword>
<dbReference type="InterPro" id="IPR009081">
    <property type="entry name" value="PP-bd_ACP"/>
</dbReference>
<dbReference type="CDD" id="cd00833">
    <property type="entry name" value="PKS"/>
    <property type="match status" value="1"/>
</dbReference>
<dbReference type="PROSITE" id="PS00012">
    <property type="entry name" value="PHOSPHOPANTETHEINE"/>
    <property type="match status" value="1"/>
</dbReference>
<evidence type="ECO:0000313" key="11">
    <source>
        <dbReference type="Proteomes" id="UP001499895"/>
    </source>
</evidence>
<dbReference type="Proteomes" id="UP001499895">
    <property type="component" value="Unassembled WGS sequence"/>
</dbReference>
<dbReference type="InterPro" id="IPR001031">
    <property type="entry name" value="Thioesterase"/>
</dbReference>
<keyword evidence="5" id="KW-0511">Multifunctional enzyme</keyword>
<dbReference type="SMART" id="SM00825">
    <property type="entry name" value="PKS_KS"/>
    <property type="match status" value="1"/>
</dbReference>
<dbReference type="InterPro" id="IPR016035">
    <property type="entry name" value="Acyl_Trfase/lysoPLipase"/>
</dbReference>
<dbReference type="Gene3D" id="3.40.50.1820">
    <property type="entry name" value="alpha/beta hydrolase"/>
    <property type="match status" value="1"/>
</dbReference>
<evidence type="ECO:0000259" key="9">
    <source>
        <dbReference type="PROSITE" id="PS52004"/>
    </source>
</evidence>
<dbReference type="InterPro" id="IPR001227">
    <property type="entry name" value="Ac_transferase_dom_sf"/>
</dbReference>
<organism evidence="10 11">
    <name type="scientific">Streptomyces stramineus</name>
    <dbReference type="NCBI Taxonomy" id="173861"/>
    <lineage>
        <taxon>Bacteria</taxon>
        <taxon>Bacillati</taxon>
        <taxon>Actinomycetota</taxon>
        <taxon>Actinomycetes</taxon>
        <taxon>Kitasatosporales</taxon>
        <taxon>Streptomycetaceae</taxon>
        <taxon>Streptomyces</taxon>
    </lineage>
</organism>
<dbReference type="Pfam" id="PF02801">
    <property type="entry name" value="Ketoacyl-synt_C"/>
    <property type="match status" value="1"/>
</dbReference>
<dbReference type="Pfam" id="PF00975">
    <property type="entry name" value="Thioesterase"/>
    <property type="match status" value="1"/>
</dbReference>
<name>A0ABP3JR86_9ACTN</name>
<dbReference type="SUPFAM" id="SSF52151">
    <property type="entry name" value="FabD/lysophospholipase-like"/>
    <property type="match status" value="1"/>
</dbReference>
<dbReference type="InterPro" id="IPR020841">
    <property type="entry name" value="PKS_Beta-ketoAc_synthase_dom"/>
</dbReference>
<feature type="region of interest" description="Disordered" evidence="7">
    <location>
        <begin position="888"/>
        <end position="925"/>
    </location>
</feature>
<dbReference type="InterPro" id="IPR016036">
    <property type="entry name" value="Malonyl_transacylase_ACP-bd"/>
</dbReference>
<sequence length="1284" mass="135340">MDETEQSGYALDNDIAVVAMAARFPGADTVEEFWENLAAGRESIRPVTDEEFLAAGGDPAELEDPDLVRMASAVEGIDRFDSGFFGYSPAEAALIDPQQRLLLECAYHALEAAGLADGHDGRTVGVYAGAGDSRYYTAHVYPSLAGERSPMALIHAASANSLGALATRISYELGLTGPSLSVQTACSTGLVAIHTACQDLLSHACDVALAAAASLSPSPKLGYRYVPDGTFSPDGHCRAFDADAAGTISGDGVGTVVLKRLADAVADGDRIRAVIKGSAINNDGRRKVGFNAPSIEGQAEAIITAQAEAGIDADSLGYVEAHGTATRIGDPIEVAALTQAVRESTDRKQFCALGSVKTNIGHLGAAAGIAGFIKTVLALEHRQIPPSLHFENPNPLIDFAASPFRVPTTLEEWPAGSTPRRAAVSAFGLGGTNAHVILEEAPEAHRWQPPAPREVSGDEAPWQTLTVSARTPGALRGQRELLARHLEAHPRLDLAAVAHALRTDRPALRHRSAVVATSAADAAELLRAPLPVGSAPTAGEAPAVAFLLPGGGTQYAGMGAQLYATDPDYRDAVDTCARILRPVLGHDLRTALYARPGLGDVDGFLSLVVTEYALATMLMRRGVRPDALIGHSLGEYTAACLAGVISLEEMLPLVAERLRLIVSAGGSTLGVALGEGELREYLTDGLSLTAVNGPESCAVAGRDEAVDALEQRLRAKGIWHRRLTMSAAAHSAVLDPVLGDFAEALRGVTLSFPQIPYVTNVTGTWVTGEQATSHRHWIDHTRNTVRFADGVARLWERGRPLLVEVGPGDSLTKLARGVLAGETPATVLTMRHAKAERPDTQLAAEALARLWEAGVPVDLAPRGATAPPRRGVPLPGYAFERHRHWIPAPTARPRPHTGIEDERESTEHPAAAGSAPQAPARAPRPHLATAYTAPRTDDERAVAEQWQQALGIDRIGIHDNFFDLGGDSMRAVLLAARLSSASLLETPAAAILARPTIAGLLDRSGREAAGQEAFAPVLPLRAEGDRTPLFCVHPGGGTAWRYAGLLAHLGGRQPVYGIQAHGLDGLRSPAADGKEMVESYLAHLRGIQPRGPYRILGWSFGGTVAHSMATALQRQGEQVELLVMMDAPLAHQYVQSPEETEAQVAALLLNIADVRPADGGAPRDVAVALDLIGRAGAGAAVTAEEAAVFARIIRNNIRVGLGLSTEVFRGDVLFFSATGSPAASPARGSEGPLPTPVTGDAWRPYVTGAFEDHPVPCGHHEMTEPEHLARIAEVLTAALRQLDH</sequence>
<dbReference type="EMBL" id="BAAAHB010000019">
    <property type="protein sequence ID" value="GAA0460255.1"/>
    <property type="molecule type" value="Genomic_DNA"/>
</dbReference>
<dbReference type="Pfam" id="PF00109">
    <property type="entry name" value="ketoacyl-synt"/>
    <property type="match status" value="1"/>
</dbReference>
<dbReference type="SUPFAM" id="SSF53901">
    <property type="entry name" value="Thiolase-like"/>
    <property type="match status" value="1"/>
</dbReference>
<dbReference type="InterPro" id="IPR006162">
    <property type="entry name" value="Ppantetheine_attach_site"/>
</dbReference>
<evidence type="ECO:0000256" key="7">
    <source>
        <dbReference type="SAM" id="MobiDB-lite"/>
    </source>
</evidence>
<reference evidence="11" key="1">
    <citation type="journal article" date="2019" name="Int. J. Syst. Evol. Microbiol.">
        <title>The Global Catalogue of Microorganisms (GCM) 10K type strain sequencing project: providing services to taxonomists for standard genome sequencing and annotation.</title>
        <authorList>
            <consortium name="The Broad Institute Genomics Platform"/>
            <consortium name="The Broad Institute Genome Sequencing Center for Infectious Disease"/>
            <person name="Wu L."/>
            <person name="Ma J."/>
        </authorList>
    </citation>
    <scope>NUCLEOTIDE SEQUENCE [LARGE SCALE GENOMIC DNA]</scope>
    <source>
        <strain evidence="11">JCM 10649</strain>
    </source>
</reference>
<dbReference type="InterPro" id="IPR014030">
    <property type="entry name" value="Ketoacyl_synth_N"/>
</dbReference>
<protein>
    <recommendedName>
        <fullName evidence="12">Beta-ketoacyl synthase</fullName>
    </recommendedName>
</protein>
<dbReference type="InterPro" id="IPR014043">
    <property type="entry name" value="Acyl_transferase_dom"/>
</dbReference>
<dbReference type="PANTHER" id="PTHR43775">
    <property type="entry name" value="FATTY ACID SYNTHASE"/>
    <property type="match status" value="1"/>
</dbReference>
<feature type="domain" description="Carrier" evidence="8">
    <location>
        <begin position="933"/>
        <end position="1008"/>
    </location>
</feature>
<dbReference type="Pfam" id="PF00698">
    <property type="entry name" value="Acyl_transf_1"/>
    <property type="match status" value="1"/>
</dbReference>
<dbReference type="InterPro" id="IPR032821">
    <property type="entry name" value="PKS_assoc"/>
</dbReference>
<gene>
    <name evidence="10" type="ORF">GCM10009544_23490</name>
</gene>
<dbReference type="Pfam" id="PF00550">
    <property type="entry name" value="PP-binding"/>
    <property type="match status" value="1"/>
</dbReference>
<dbReference type="SUPFAM" id="SSF55048">
    <property type="entry name" value="Probable ACP-binding domain of malonyl-CoA ACP transacylase"/>
    <property type="match status" value="1"/>
</dbReference>
<accession>A0ABP3JR86</accession>
<comment type="caution">
    <text evidence="10">The sequence shown here is derived from an EMBL/GenBank/DDBJ whole genome shotgun (WGS) entry which is preliminary data.</text>
</comment>
<dbReference type="SUPFAM" id="SSF53474">
    <property type="entry name" value="alpha/beta-Hydrolases"/>
    <property type="match status" value="1"/>
</dbReference>
<dbReference type="InterPro" id="IPR029058">
    <property type="entry name" value="AB_hydrolase_fold"/>
</dbReference>
<dbReference type="RefSeq" id="WP_344089474.1">
    <property type="nucleotide sequence ID" value="NZ_BAAAHB010000019.1"/>
</dbReference>
<dbReference type="SUPFAM" id="SSF47336">
    <property type="entry name" value="ACP-like"/>
    <property type="match status" value="1"/>
</dbReference>
<dbReference type="InterPro" id="IPR014031">
    <property type="entry name" value="Ketoacyl_synth_C"/>
</dbReference>
<feature type="domain" description="Ketosynthase family 3 (KS3)" evidence="9">
    <location>
        <begin position="12"/>
        <end position="440"/>
    </location>
</feature>